<dbReference type="InterPro" id="IPR019546">
    <property type="entry name" value="TAT_signal_bac_arc"/>
</dbReference>
<sequence length="618" mass="67773">MTTPLTPVGPSPTNEPAGLTTPTTTRRTVLKGAALAAAAAGTAGLPGLRSFDLEAAAAPAHRGVFGYGVASGDPTGDAIVLWTRATPPPETPGGPVATPGSGLGKPVRVRWELSYDQHFRHVVKRGAVSARAESDHTVKVDVRGLRPYTRYWYRFRALGETSVVGRTQTAPDEPRREHALRFALVSCSNYTGGYFTAYRALGERDDLDFVLHVGDYVYEYGNGPDRYGPADLVGKRDGIPATETVDLEGYRLRHALHKADPDLQLAHRRHPWITIFDDHEVANNAWRGGAENHTPGSEGDFLERRREAYEAYLEWMPFRLPSQHTVDHQGTRFFKRFTFGTLADLSVLETRQNRSAQVDVAPYTKGGGGFIPTSSPTVQAELADPDRHLPEPEQLRWFEKALARRGRSWHLVGNQVIFTPIRFPGAALGLPAGDYLNSDQWDGYQADQAALIEHLDAHDSGHGDAVFLTGDIHSSWAMDVPVKREAGYHSAGVEFVCPSITSDGFYELVRASAKGAPAPAVVQTTRGLTSAVAGANPWVRYLDGVGHGFVVLDVTTKRVQADFYLTPVPTTALPDPRVDPSVEPVYATSWRTLRRTRRVVAADGPVGERRDEPRQRKR</sequence>
<dbReference type="PROSITE" id="PS51318">
    <property type="entry name" value="TAT"/>
    <property type="match status" value="1"/>
</dbReference>
<reference evidence="4 5" key="1">
    <citation type="submission" date="2020-08" db="EMBL/GenBank/DDBJ databases">
        <title>Sequencing the genomes of 1000 actinobacteria strains.</title>
        <authorList>
            <person name="Klenk H.-P."/>
        </authorList>
    </citation>
    <scope>NUCLEOTIDE SEQUENCE [LARGE SCALE GENOMIC DNA]</scope>
    <source>
        <strain evidence="4 5">DSM 11053</strain>
    </source>
</reference>
<evidence type="ECO:0000313" key="5">
    <source>
        <dbReference type="Proteomes" id="UP000565572"/>
    </source>
</evidence>
<dbReference type="PANTHER" id="PTHR43606:SF2">
    <property type="entry name" value="ALKALINE PHOSPHATASE FAMILY PROTEIN (AFU_ORTHOLOGUE AFUA_5G03860)"/>
    <property type="match status" value="1"/>
</dbReference>
<dbReference type="InterPro" id="IPR032093">
    <property type="entry name" value="PhoD_N"/>
</dbReference>
<protein>
    <submittedName>
        <fullName evidence="4">Phosphodiesterase/alkaline phosphatase D-like protein</fullName>
    </submittedName>
</protein>
<dbReference type="Pfam" id="PF16655">
    <property type="entry name" value="PhoD_N"/>
    <property type="match status" value="1"/>
</dbReference>
<dbReference type="EMBL" id="JACHZG010000001">
    <property type="protein sequence ID" value="MBB3328050.1"/>
    <property type="molecule type" value="Genomic_DNA"/>
</dbReference>
<feature type="domain" description="PhoD-like phosphatase metallophosphatase" evidence="2">
    <location>
        <begin position="182"/>
        <end position="563"/>
    </location>
</feature>
<dbReference type="Proteomes" id="UP000565572">
    <property type="component" value="Unassembled WGS sequence"/>
</dbReference>
<dbReference type="AlphaFoldDB" id="A0A7W5JXE5"/>
<evidence type="ECO:0000259" key="2">
    <source>
        <dbReference type="Pfam" id="PF09423"/>
    </source>
</evidence>
<dbReference type="InterPro" id="IPR018946">
    <property type="entry name" value="PhoD-like_MPP"/>
</dbReference>
<dbReference type="RefSeq" id="WP_198423416.1">
    <property type="nucleotide sequence ID" value="NZ_JACHZG010000001.1"/>
</dbReference>
<proteinExistence type="predicted"/>
<evidence type="ECO:0000256" key="1">
    <source>
        <dbReference type="SAM" id="MobiDB-lite"/>
    </source>
</evidence>
<dbReference type="PANTHER" id="PTHR43606">
    <property type="entry name" value="PHOSPHATASE, PUTATIVE (AFU_ORTHOLOGUE AFUA_6G08710)-RELATED"/>
    <property type="match status" value="1"/>
</dbReference>
<keyword evidence="5" id="KW-1185">Reference proteome</keyword>
<comment type="caution">
    <text evidence="4">The sequence shown here is derived from an EMBL/GenBank/DDBJ whole genome shotgun (WGS) entry which is preliminary data.</text>
</comment>
<dbReference type="InterPro" id="IPR052900">
    <property type="entry name" value="Phospholipid_Metab_Enz"/>
</dbReference>
<dbReference type="InterPro" id="IPR029052">
    <property type="entry name" value="Metallo-depent_PP-like"/>
</dbReference>
<dbReference type="Gene3D" id="3.60.21.70">
    <property type="entry name" value="PhoD-like phosphatase"/>
    <property type="match status" value="1"/>
</dbReference>
<dbReference type="SUPFAM" id="SSF56300">
    <property type="entry name" value="Metallo-dependent phosphatases"/>
    <property type="match status" value="1"/>
</dbReference>
<organism evidence="4 5">
    <name type="scientific">Microlunatus antarcticus</name>
    <dbReference type="NCBI Taxonomy" id="53388"/>
    <lineage>
        <taxon>Bacteria</taxon>
        <taxon>Bacillati</taxon>
        <taxon>Actinomycetota</taxon>
        <taxon>Actinomycetes</taxon>
        <taxon>Propionibacteriales</taxon>
        <taxon>Propionibacteriaceae</taxon>
        <taxon>Microlunatus</taxon>
    </lineage>
</organism>
<feature type="region of interest" description="Disordered" evidence="1">
    <location>
        <begin position="1"/>
        <end position="23"/>
    </location>
</feature>
<dbReference type="CDD" id="cd07389">
    <property type="entry name" value="MPP_PhoD"/>
    <property type="match status" value="1"/>
</dbReference>
<name>A0A7W5JXE5_9ACTN</name>
<dbReference type="InterPro" id="IPR006311">
    <property type="entry name" value="TAT_signal"/>
</dbReference>
<dbReference type="Gene3D" id="2.60.40.380">
    <property type="entry name" value="Purple acid phosphatase-like, N-terminal"/>
    <property type="match status" value="1"/>
</dbReference>
<dbReference type="InterPro" id="IPR038607">
    <property type="entry name" value="PhoD-like_sf"/>
</dbReference>
<dbReference type="Pfam" id="PF09423">
    <property type="entry name" value="PhoD"/>
    <property type="match status" value="1"/>
</dbReference>
<gene>
    <name evidence="4" type="ORF">FHX39_002994</name>
</gene>
<dbReference type="NCBIfam" id="TIGR01409">
    <property type="entry name" value="TAT_signal_seq"/>
    <property type="match status" value="1"/>
</dbReference>
<accession>A0A7W5JXE5</accession>
<evidence type="ECO:0000313" key="4">
    <source>
        <dbReference type="EMBL" id="MBB3328050.1"/>
    </source>
</evidence>
<evidence type="ECO:0000259" key="3">
    <source>
        <dbReference type="Pfam" id="PF16655"/>
    </source>
</evidence>
<feature type="domain" description="Phospholipase D N-terminal" evidence="3">
    <location>
        <begin position="68"/>
        <end position="169"/>
    </location>
</feature>